<dbReference type="PRINTS" id="PR00053">
    <property type="entry name" value="FORKHEAD"/>
</dbReference>
<dbReference type="Gene3D" id="1.10.10.10">
    <property type="entry name" value="Winged helix-like DNA-binding domain superfamily/Winged helix DNA-binding domain"/>
    <property type="match status" value="1"/>
</dbReference>
<keyword evidence="4" id="KW-0804">Transcription</keyword>
<sequence length="863" mass="94676">MSTRRSGLRSRRDAQQQSDPDTPDATPSRKRRRVSSPSATTSTVAANLYSLAQLNGTAHEAALATSDNPDAPRARITESVASNDSNTTLPNGGETDHAMDFIERQNIIIASLRTPSYTPNAAVDYANDLQSQRNEGKNIAAFAKIAARDWCFFVQDTQVRIGRVDANARPNPASSQPDIAGMPASDTMRQDWGVHIDLGPERQISRVHAEINFDPADQKWYITVNSRNGLKLDDRHLTRGDRAPLHSGICISIMSTQMLFLLANQEDHFHSMLWRQVKNEDAAESDNDGNPPPKSHQHAHPSGPTPKRDQYDPFPPSSHPRNKQHSSQAYYNPMTSTPGRPQPGTPMTVRQEKDPRSKGSPATFSRSVNLDTGDDVDYSLDSTKDNKPPHSYAQLIGQAILSSEEEMLTLANIYDYIKVRYAFFRHTSSGWQNSIRHNLSLNKSFEKVARRTDEPGKGMKWKIADSEKEEFIKKQLLNPRKGGHVAIGHRMDGSGPSSPAVGNPSQATERLMGALDRDTRQYQYPPRVKSPPRSATPPIMSVPTATESYTPDRGPRPFGGFKQSPTTRDQDRFVTPAKRLVYGGNEGQGSTYIKNDDSRQQLESSPGVDPIKRSVPGMKGDAANSPPTLYSDAATNNMNGNYDASRMNNALVTPLVTRHAPRLAPPSTAQMPSQYMAFSSPAPFWKFVDLPSTPAKGPHELSPIKLQRPDWKDGDEEEAVQPSSPPMLPDENSAEPEEDQEAEEKGGEDEDAGPESPSRTVSRPVSRREIGSQRSRSNSNVNSLGLGIVGNGGMVRGASLTSFEEEGEGEEESYDLSKGFQKIGSFHRSMAQAHGLGARATPPPPPQPPAPHQLARTSVPANM</sequence>
<dbReference type="InterPro" id="IPR036388">
    <property type="entry name" value="WH-like_DNA-bd_sf"/>
</dbReference>
<dbReference type="SUPFAM" id="SSF46785">
    <property type="entry name" value="Winged helix' DNA-binding domain"/>
    <property type="match status" value="1"/>
</dbReference>
<dbReference type="AlphaFoldDB" id="A0A6A5KCU3"/>
<dbReference type="InterPro" id="IPR030456">
    <property type="entry name" value="TF_fork_head_CS_2"/>
</dbReference>
<dbReference type="SMART" id="SM00339">
    <property type="entry name" value="FH"/>
    <property type="match status" value="1"/>
</dbReference>
<feature type="region of interest" description="Disordered" evidence="7">
    <location>
        <begin position="523"/>
        <end position="625"/>
    </location>
</feature>
<dbReference type="CDD" id="cd22701">
    <property type="entry name" value="FHA_FKH1-like"/>
    <property type="match status" value="1"/>
</dbReference>
<evidence type="ECO:0000256" key="7">
    <source>
        <dbReference type="SAM" id="MobiDB-lite"/>
    </source>
</evidence>
<dbReference type="InterPro" id="IPR001766">
    <property type="entry name" value="Fork_head_dom"/>
</dbReference>
<dbReference type="InterPro" id="IPR036390">
    <property type="entry name" value="WH_DNA-bd_sf"/>
</dbReference>
<feature type="compositionally biased region" description="Acidic residues" evidence="7">
    <location>
        <begin position="803"/>
        <end position="814"/>
    </location>
</feature>
<evidence type="ECO:0000259" key="8">
    <source>
        <dbReference type="PROSITE" id="PS50006"/>
    </source>
</evidence>
<dbReference type="InterPro" id="IPR000253">
    <property type="entry name" value="FHA_dom"/>
</dbReference>
<evidence type="ECO:0000313" key="11">
    <source>
        <dbReference type="Proteomes" id="UP000800040"/>
    </source>
</evidence>
<feature type="region of interest" description="Disordered" evidence="7">
    <location>
        <begin position="694"/>
        <end position="815"/>
    </location>
</feature>
<dbReference type="Pfam" id="PF00498">
    <property type="entry name" value="FHA"/>
    <property type="match status" value="1"/>
</dbReference>
<feature type="compositionally biased region" description="Low complexity" evidence="7">
    <location>
        <begin position="754"/>
        <end position="764"/>
    </location>
</feature>
<dbReference type="PANTHER" id="PTHR45881:SF1">
    <property type="entry name" value="FORK HEAD PROTEIN HOMOLOG 2"/>
    <property type="match status" value="1"/>
</dbReference>
<feature type="domain" description="Fork-head" evidence="9">
    <location>
        <begin position="387"/>
        <end position="482"/>
    </location>
</feature>
<evidence type="ECO:0000256" key="5">
    <source>
        <dbReference type="ARBA" id="ARBA00023242"/>
    </source>
</evidence>
<feature type="region of interest" description="Disordered" evidence="7">
    <location>
        <begin position="280"/>
        <end position="387"/>
    </location>
</feature>
<dbReference type="SUPFAM" id="SSF49879">
    <property type="entry name" value="SMAD/FHA domain"/>
    <property type="match status" value="1"/>
</dbReference>
<evidence type="ECO:0000256" key="1">
    <source>
        <dbReference type="ARBA" id="ARBA00004123"/>
    </source>
</evidence>
<evidence type="ECO:0000256" key="3">
    <source>
        <dbReference type="ARBA" id="ARBA00023125"/>
    </source>
</evidence>
<dbReference type="InterPro" id="IPR008984">
    <property type="entry name" value="SMAD_FHA_dom_sf"/>
</dbReference>
<feature type="compositionally biased region" description="Pro residues" evidence="7">
    <location>
        <begin position="841"/>
        <end position="851"/>
    </location>
</feature>
<protein>
    <submittedName>
        <fullName evidence="10">Uncharacterized protein</fullName>
    </submittedName>
</protein>
<dbReference type="PANTHER" id="PTHR45881">
    <property type="entry name" value="CHECKPOINT SUPPRESSOR 1-LIKE, ISOFORM A-RELATED"/>
    <property type="match status" value="1"/>
</dbReference>
<dbReference type="EMBL" id="ML975344">
    <property type="protein sequence ID" value="KAF1832224.1"/>
    <property type="molecule type" value="Genomic_DNA"/>
</dbReference>
<dbReference type="FunFam" id="2.60.200.20:FF:000208">
    <property type="entry name" value="Fork head protein homolog 2"/>
    <property type="match status" value="1"/>
</dbReference>
<gene>
    <name evidence="10" type="ORF">BDW02DRAFT_649333</name>
</gene>
<accession>A0A6A5KCU3</accession>
<feature type="region of interest" description="Disordered" evidence="7">
    <location>
        <begin position="1"/>
        <end position="41"/>
    </location>
</feature>
<evidence type="ECO:0000256" key="2">
    <source>
        <dbReference type="ARBA" id="ARBA00023015"/>
    </source>
</evidence>
<keyword evidence="3 6" id="KW-0238">DNA-binding</keyword>
<dbReference type="GO" id="GO:0000978">
    <property type="term" value="F:RNA polymerase II cis-regulatory region sequence-specific DNA binding"/>
    <property type="evidence" value="ECO:0007669"/>
    <property type="project" value="TreeGrafter"/>
</dbReference>
<feature type="compositionally biased region" description="Polar residues" evidence="7">
    <location>
        <begin position="79"/>
        <end position="90"/>
    </location>
</feature>
<evidence type="ECO:0000256" key="4">
    <source>
        <dbReference type="ARBA" id="ARBA00023163"/>
    </source>
</evidence>
<feature type="compositionally biased region" description="Acidic residues" evidence="7">
    <location>
        <begin position="732"/>
        <end position="753"/>
    </location>
</feature>
<feature type="compositionally biased region" description="Polar residues" evidence="7">
    <location>
        <begin position="325"/>
        <end position="339"/>
    </location>
</feature>
<feature type="region of interest" description="Disordered" evidence="7">
    <location>
        <begin position="832"/>
        <end position="863"/>
    </location>
</feature>
<keyword evidence="5 6" id="KW-0539">Nucleus</keyword>
<evidence type="ECO:0000256" key="6">
    <source>
        <dbReference type="PROSITE-ProRule" id="PRU00089"/>
    </source>
</evidence>
<feature type="domain" description="FHA" evidence="8">
    <location>
        <begin position="159"/>
        <end position="237"/>
    </location>
</feature>
<dbReference type="PROSITE" id="PS00657">
    <property type="entry name" value="FORK_HEAD_1"/>
    <property type="match status" value="1"/>
</dbReference>
<feature type="compositionally biased region" description="Low complexity" evidence="7">
    <location>
        <begin position="772"/>
        <end position="783"/>
    </location>
</feature>
<evidence type="ECO:0000259" key="9">
    <source>
        <dbReference type="PROSITE" id="PS50039"/>
    </source>
</evidence>
<dbReference type="PROSITE" id="PS50006">
    <property type="entry name" value="FHA_DOMAIN"/>
    <property type="match status" value="1"/>
</dbReference>
<dbReference type="PROSITE" id="PS50039">
    <property type="entry name" value="FORK_HEAD_3"/>
    <property type="match status" value="1"/>
</dbReference>
<dbReference type="OrthoDB" id="5954824at2759"/>
<dbReference type="PROSITE" id="PS00658">
    <property type="entry name" value="FORK_HEAD_2"/>
    <property type="match status" value="1"/>
</dbReference>
<feature type="region of interest" description="Disordered" evidence="7">
    <location>
        <begin position="77"/>
        <end position="96"/>
    </location>
</feature>
<keyword evidence="11" id="KW-1185">Reference proteome</keyword>
<dbReference type="GO" id="GO:0000981">
    <property type="term" value="F:DNA-binding transcription factor activity, RNA polymerase II-specific"/>
    <property type="evidence" value="ECO:0007669"/>
    <property type="project" value="TreeGrafter"/>
</dbReference>
<dbReference type="Pfam" id="PF00250">
    <property type="entry name" value="Forkhead"/>
    <property type="match status" value="1"/>
</dbReference>
<dbReference type="FunFam" id="1.10.10.10:FF:000030">
    <property type="entry name" value="Forkhead box protein K2"/>
    <property type="match status" value="1"/>
</dbReference>
<dbReference type="Proteomes" id="UP000800040">
    <property type="component" value="Unassembled WGS sequence"/>
</dbReference>
<keyword evidence="2" id="KW-0805">Transcription regulation</keyword>
<feature type="DNA-binding region" description="Fork-head" evidence="6">
    <location>
        <begin position="387"/>
        <end position="482"/>
    </location>
</feature>
<evidence type="ECO:0000313" key="10">
    <source>
        <dbReference type="EMBL" id="KAF1832224.1"/>
    </source>
</evidence>
<reference evidence="10" key="1">
    <citation type="submission" date="2020-01" db="EMBL/GenBank/DDBJ databases">
        <authorList>
            <consortium name="DOE Joint Genome Institute"/>
            <person name="Haridas S."/>
            <person name="Albert R."/>
            <person name="Binder M."/>
            <person name="Bloem J."/>
            <person name="Labutti K."/>
            <person name="Salamov A."/>
            <person name="Andreopoulos B."/>
            <person name="Baker S.E."/>
            <person name="Barry K."/>
            <person name="Bills G."/>
            <person name="Bluhm B.H."/>
            <person name="Cannon C."/>
            <person name="Castanera R."/>
            <person name="Culley D.E."/>
            <person name="Daum C."/>
            <person name="Ezra D."/>
            <person name="Gonzalez J.B."/>
            <person name="Henrissat B."/>
            <person name="Kuo A."/>
            <person name="Liang C."/>
            <person name="Lipzen A."/>
            <person name="Lutzoni F."/>
            <person name="Magnuson J."/>
            <person name="Mondo S."/>
            <person name="Nolan M."/>
            <person name="Ohm R."/>
            <person name="Pangilinan J."/>
            <person name="Park H.-J."/>
            <person name="Ramirez L."/>
            <person name="Alfaro M."/>
            <person name="Sun H."/>
            <person name="Tritt A."/>
            <person name="Yoshinaga Y."/>
            <person name="Zwiers L.-H."/>
            <person name="Turgeon B.G."/>
            <person name="Goodwin S.B."/>
            <person name="Spatafora J.W."/>
            <person name="Crous P.W."/>
            <person name="Grigoriev I.V."/>
        </authorList>
    </citation>
    <scope>NUCLEOTIDE SEQUENCE</scope>
    <source>
        <strain evidence="10">P77</strain>
    </source>
</reference>
<dbReference type="GO" id="GO:0005634">
    <property type="term" value="C:nucleus"/>
    <property type="evidence" value="ECO:0007669"/>
    <property type="project" value="UniProtKB-SubCell"/>
</dbReference>
<proteinExistence type="predicted"/>
<dbReference type="Gene3D" id="2.60.200.20">
    <property type="match status" value="1"/>
</dbReference>
<dbReference type="CDD" id="cd00059">
    <property type="entry name" value="FH_FOX"/>
    <property type="match status" value="1"/>
</dbReference>
<name>A0A6A5KCU3_9PLEO</name>
<organism evidence="10 11">
    <name type="scientific">Decorospora gaudefroyi</name>
    <dbReference type="NCBI Taxonomy" id="184978"/>
    <lineage>
        <taxon>Eukaryota</taxon>
        <taxon>Fungi</taxon>
        <taxon>Dikarya</taxon>
        <taxon>Ascomycota</taxon>
        <taxon>Pezizomycotina</taxon>
        <taxon>Dothideomycetes</taxon>
        <taxon>Pleosporomycetidae</taxon>
        <taxon>Pleosporales</taxon>
        <taxon>Pleosporineae</taxon>
        <taxon>Pleosporaceae</taxon>
        <taxon>Decorospora</taxon>
    </lineage>
</organism>
<comment type="subcellular location">
    <subcellularLocation>
        <location evidence="1 6">Nucleus</location>
    </subcellularLocation>
</comment>
<dbReference type="InterPro" id="IPR018122">
    <property type="entry name" value="TF_fork_head_CS_1"/>
</dbReference>
<feature type="compositionally biased region" description="Polar residues" evidence="7">
    <location>
        <begin position="360"/>
        <end position="370"/>
    </location>
</feature>